<dbReference type="EMBL" id="MN032917">
    <property type="protein sequence ID" value="QDH86768.1"/>
    <property type="molecule type" value="Genomic_RNA"/>
</dbReference>
<name>A0A514CZH4_9VIRU</name>
<sequence>MIIHHYVTSEDLLFVVNHQRFYVWLFRRYILSSTDFAHFGECSRVTFLLEFIRDQRFAASLTYSGRVLFSALGNSL</sequence>
<proteinExistence type="predicted"/>
<accession>A0A514CZH4</accession>
<protein>
    <submittedName>
        <fullName evidence="1">Uncharacterized protein</fullName>
    </submittedName>
</protein>
<organism evidence="1">
    <name type="scientific">Leviviridae sp</name>
    <dbReference type="NCBI Taxonomy" id="2027243"/>
    <lineage>
        <taxon>Viruses</taxon>
        <taxon>Riboviria</taxon>
        <taxon>Orthornavirae</taxon>
        <taxon>Lenarviricota</taxon>
        <taxon>Leviviricetes</taxon>
        <taxon>Norzivirales</taxon>
        <taxon>Fiersviridae</taxon>
    </lineage>
</organism>
<gene>
    <name evidence="1" type="ORF">H3Rhizo37101_000005</name>
</gene>
<evidence type="ECO:0000313" key="1">
    <source>
        <dbReference type="EMBL" id="QDH86768.1"/>
    </source>
</evidence>
<reference evidence="1" key="1">
    <citation type="submission" date="2019-05" db="EMBL/GenBank/DDBJ databases">
        <title>Metatranscriptomic reconstruction reveals RNA viruses with the potential to shape carbon cycling in soil.</title>
        <authorList>
            <person name="Starr E.P."/>
            <person name="Nuccio E."/>
            <person name="Pett-Ridge J."/>
            <person name="Banfield J.F."/>
            <person name="Firestone M.K."/>
        </authorList>
    </citation>
    <scope>NUCLEOTIDE SEQUENCE</scope>
    <source>
        <strain evidence="1">H3_Rhizo_37_scaffold_101</strain>
    </source>
</reference>